<accession>A0A8J4YJZ4</accession>
<evidence type="ECO:0000313" key="2">
    <source>
        <dbReference type="Proteomes" id="UP000770661"/>
    </source>
</evidence>
<evidence type="ECO:0000313" key="1">
    <source>
        <dbReference type="EMBL" id="KAG0724674.1"/>
    </source>
</evidence>
<name>A0A8J4YJZ4_CHIOP</name>
<comment type="caution">
    <text evidence="1">The sequence shown here is derived from an EMBL/GenBank/DDBJ whole genome shotgun (WGS) entry which is preliminary data.</text>
</comment>
<keyword evidence="2" id="KW-1185">Reference proteome</keyword>
<dbReference type="Proteomes" id="UP000770661">
    <property type="component" value="Unassembled WGS sequence"/>
</dbReference>
<proteinExistence type="predicted"/>
<organism evidence="1 2">
    <name type="scientific">Chionoecetes opilio</name>
    <name type="common">Atlantic snow crab</name>
    <name type="synonym">Cancer opilio</name>
    <dbReference type="NCBI Taxonomy" id="41210"/>
    <lineage>
        <taxon>Eukaryota</taxon>
        <taxon>Metazoa</taxon>
        <taxon>Ecdysozoa</taxon>
        <taxon>Arthropoda</taxon>
        <taxon>Crustacea</taxon>
        <taxon>Multicrustacea</taxon>
        <taxon>Malacostraca</taxon>
        <taxon>Eumalacostraca</taxon>
        <taxon>Eucarida</taxon>
        <taxon>Decapoda</taxon>
        <taxon>Pleocyemata</taxon>
        <taxon>Brachyura</taxon>
        <taxon>Eubrachyura</taxon>
        <taxon>Majoidea</taxon>
        <taxon>Majidae</taxon>
        <taxon>Chionoecetes</taxon>
    </lineage>
</organism>
<dbReference type="EMBL" id="JACEEZ010006557">
    <property type="protein sequence ID" value="KAG0724674.1"/>
    <property type="molecule type" value="Genomic_DNA"/>
</dbReference>
<dbReference type="OrthoDB" id="6242193at2759"/>
<reference evidence="1" key="1">
    <citation type="submission" date="2020-07" db="EMBL/GenBank/DDBJ databases">
        <title>The High-quality genome of the commercially important snow crab, Chionoecetes opilio.</title>
        <authorList>
            <person name="Jeong J.-H."/>
            <person name="Ryu S."/>
        </authorList>
    </citation>
    <scope>NUCLEOTIDE SEQUENCE</scope>
    <source>
        <strain evidence="1">MADBK_172401_WGS</strain>
        <tissue evidence="1">Digestive gland</tissue>
    </source>
</reference>
<sequence>MDGQMARWAEYFGQLFTVDPPTEQLHTTGLRAVDADPPIDETAPSLDEVVEQQQHQGRQLHRTQLCLAGAGQRVSHKTTAVTSPSVPARLYF</sequence>
<protein>
    <submittedName>
        <fullName evidence="1">Uncharacterized protein</fullName>
    </submittedName>
</protein>
<dbReference type="AlphaFoldDB" id="A0A8J4YJZ4"/>
<gene>
    <name evidence="1" type="ORF">GWK47_040100</name>
</gene>